<gene>
    <name evidence="2" type="ORF">OsI_10233</name>
</gene>
<reference evidence="2 3" key="1">
    <citation type="journal article" date="2005" name="PLoS Biol.">
        <title>The genomes of Oryza sativa: a history of duplications.</title>
        <authorList>
            <person name="Yu J."/>
            <person name="Wang J."/>
            <person name="Lin W."/>
            <person name="Li S."/>
            <person name="Li H."/>
            <person name="Zhou J."/>
            <person name="Ni P."/>
            <person name="Dong W."/>
            <person name="Hu S."/>
            <person name="Zeng C."/>
            <person name="Zhang J."/>
            <person name="Zhang Y."/>
            <person name="Li R."/>
            <person name="Xu Z."/>
            <person name="Li S."/>
            <person name="Li X."/>
            <person name="Zheng H."/>
            <person name="Cong L."/>
            <person name="Lin L."/>
            <person name="Yin J."/>
            <person name="Geng J."/>
            <person name="Li G."/>
            <person name="Shi J."/>
            <person name="Liu J."/>
            <person name="Lv H."/>
            <person name="Li J."/>
            <person name="Wang J."/>
            <person name="Deng Y."/>
            <person name="Ran L."/>
            <person name="Shi X."/>
            <person name="Wang X."/>
            <person name="Wu Q."/>
            <person name="Li C."/>
            <person name="Ren X."/>
            <person name="Wang J."/>
            <person name="Wang X."/>
            <person name="Li D."/>
            <person name="Liu D."/>
            <person name="Zhang X."/>
            <person name="Ji Z."/>
            <person name="Zhao W."/>
            <person name="Sun Y."/>
            <person name="Zhang Z."/>
            <person name="Bao J."/>
            <person name="Han Y."/>
            <person name="Dong L."/>
            <person name="Ji J."/>
            <person name="Chen P."/>
            <person name="Wu S."/>
            <person name="Liu J."/>
            <person name="Xiao Y."/>
            <person name="Bu D."/>
            <person name="Tan J."/>
            <person name="Yang L."/>
            <person name="Ye C."/>
            <person name="Zhang J."/>
            <person name="Xu J."/>
            <person name="Zhou Y."/>
            <person name="Yu Y."/>
            <person name="Zhang B."/>
            <person name="Zhuang S."/>
            <person name="Wei H."/>
            <person name="Liu B."/>
            <person name="Lei M."/>
            <person name="Yu H."/>
            <person name="Li Y."/>
            <person name="Xu H."/>
            <person name="Wei S."/>
            <person name="He X."/>
            <person name="Fang L."/>
            <person name="Zhang Z."/>
            <person name="Zhang Y."/>
            <person name="Huang X."/>
            <person name="Su Z."/>
            <person name="Tong W."/>
            <person name="Li J."/>
            <person name="Tong Z."/>
            <person name="Li S."/>
            <person name="Ye J."/>
            <person name="Wang L."/>
            <person name="Fang L."/>
            <person name="Lei T."/>
            <person name="Chen C."/>
            <person name="Chen H."/>
            <person name="Xu Z."/>
            <person name="Li H."/>
            <person name="Huang H."/>
            <person name="Zhang F."/>
            <person name="Xu H."/>
            <person name="Li N."/>
            <person name="Zhao C."/>
            <person name="Li S."/>
            <person name="Dong L."/>
            <person name="Huang Y."/>
            <person name="Li L."/>
            <person name="Xi Y."/>
            <person name="Qi Q."/>
            <person name="Li W."/>
            <person name="Zhang B."/>
            <person name="Hu W."/>
            <person name="Zhang Y."/>
            <person name="Tian X."/>
            <person name="Jiao Y."/>
            <person name="Liang X."/>
            <person name="Jin J."/>
            <person name="Gao L."/>
            <person name="Zheng W."/>
            <person name="Hao B."/>
            <person name="Liu S."/>
            <person name="Wang W."/>
            <person name="Yuan L."/>
            <person name="Cao M."/>
            <person name="McDermott J."/>
            <person name="Samudrala R."/>
            <person name="Wang J."/>
            <person name="Wong G.K."/>
            <person name="Yang H."/>
        </authorList>
    </citation>
    <scope>NUCLEOTIDE SEQUENCE [LARGE SCALE GENOMIC DNA]</scope>
    <source>
        <strain evidence="3">cv. 93-11</strain>
    </source>
</reference>
<organism evidence="2 3">
    <name type="scientific">Oryza sativa subsp. indica</name>
    <name type="common">Rice</name>
    <dbReference type="NCBI Taxonomy" id="39946"/>
    <lineage>
        <taxon>Eukaryota</taxon>
        <taxon>Viridiplantae</taxon>
        <taxon>Streptophyta</taxon>
        <taxon>Embryophyta</taxon>
        <taxon>Tracheophyta</taxon>
        <taxon>Spermatophyta</taxon>
        <taxon>Magnoliopsida</taxon>
        <taxon>Liliopsida</taxon>
        <taxon>Poales</taxon>
        <taxon>Poaceae</taxon>
        <taxon>BOP clade</taxon>
        <taxon>Oryzoideae</taxon>
        <taxon>Oryzeae</taxon>
        <taxon>Oryzinae</taxon>
        <taxon>Oryza</taxon>
        <taxon>Oryza sativa</taxon>
    </lineage>
</organism>
<dbReference type="EMBL" id="CM000128">
    <property type="protein sequence ID" value="EEC74617.1"/>
    <property type="molecule type" value="Genomic_DNA"/>
</dbReference>
<proteinExistence type="predicted"/>
<feature type="compositionally biased region" description="Polar residues" evidence="1">
    <location>
        <begin position="52"/>
        <end position="69"/>
    </location>
</feature>
<dbReference type="Gramene" id="BGIOSGA011347-TA">
    <property type="protein sequence ID" value="BGIOSGA011347-PA"/>
    <property type="gene ID" value="BGIOSGA011347"/>
</dbReference>
<evidence type="ECO:0000313" key="2">
    <source>
        <dbReference type="EMBL" id="EEC74617.1"/>
    </source>
</evidence>
<evidence type="ECO:0000256" key="1">
    <source>
        <dbReference type="SAM" id="MobiDB-lite"/>
    </source>
</evidence>
<accession>B8APR5</accession>
<protein>
    <submittedName>
        <fullName evidence="2">Uncharacterized protein</fullName>
    </submittedName>
</protein>
<dbReference type="Proteomes" id="UP000007015">
    <property type="component" value="Chromosome 3"/>
</dbReference>
<dbReference type="STRING" id="39946.B8APR5"/>
<evidence type="ECO:0000313" key="3">
    <source>
        <dbReference type="Proteomes" id="UP000007015"/>
    </source>
</evidence>
<dbReference type="AlphaFoldDB" id="B8APR5"/>
<dbReference type="HOGENOM" id="CLU_2780355_0_0_1"/>
<feature type="region of interest" description="Disordered" evidence="1">
    <location>
        <begin position="50"/>
        <end position="69"/>
    </location>
</feature>
<keyword evidence="3" id="KW-1185">Reference proteome</keyword>
<name>B8APR5_ORYSI</name>
<sequence>MTICPVSYRTPTLVNPYAAGPGAGAGAASRRSGSPDWVMLDKTAYISDRRNASTAESQTSEGQIVQVSF</sequence>